<feature type="region of interest" description="Disordered" evidence="1">
    <location>
        <begin position="518"/>
        <end position="544"/>
    </location>
</feature>
<proteinExistence type="predicted"/>
<sequence>MAELAAAGAAMANGAGSLFSYNKDVFVFDQTLRQQKVHQIQNIRLQQVGLYREDLRDLFGLTISKMDNYLVVNTLMLGFCIALFYDGVPGSLRFYDFFIDIHLAIPARINNGSVDGGEAAHSVAECGAAAAAAAVRLPLPRTEDIAAASASIEDYECCPVSSILRIPGLQRLDPRRKKVDMDDYTKVDKDGRVSSEGDRLYHIHFKLFQHVQKSWQGYDAYARVCMAVGTNQLLLTLCIFALGSTLIGDRQPWAAWVFIVVVATGAMLHFRVNLTLTKWELVIMVALIYAAPLTAGVAATMDYAGWITAGRVWALISFILNDLWMCFVFAQAMESRGGLPEKFNTVDISSDVMSDNSMQHFVKDELHDLGIDTKNPGDFLWGTSNLTKDSPPEEILKEKCEDEERELEKIFSVENGGSGGKLSAMQQSKLANLRKDFEKIRSDFHMSSEEAERSTKGKGLEESSSSSSSSVAAEEGESTPQDWVRMATDCSGGNDSEVDYYVNSVTGDIRWRPVLKRSLSDTVSTASTTTLTRRPSRPRRSVEDLENALRNLEKSVKELHVGFLKKEDSLRSRSSTKCSSEGTGSSCVTSTSSEDTPTSSTADGKPRHHRHHQRAPLDFQHCSLRPWSIYKQASTVVVLAWTLGVIWCVLDLLNIPTGNDIRASVESTTPISSGTGAFFVPVGMTATGESPQSVVYADSVGVWPPQEAGRVEDFGKDLSDIEYVNGSLMVAANDDRLMGYSEGSEVAMPVAVSKVAYIREGSLAVSTPDNSLYLLEVDDDGEWRRKAKIGDYDDRQSSAVDVISGIAFSRSYGMLVLMTSGNIDIWNMADGRRTITHLTLPEVQRYTAIAAVNTQGQQEEEDSIIVSGLKKDRQAVAIRVRVD</sequence>
<reference evidence="3 4" key="1">
    <citation type="submission" date="2020-04" db="EMBL/GenBank/DDBJ databases">
        <title>Perkinsus olseni comparative genomics.</title>
        <authorList>
            <person name="Bogema D.R."/>
        </authorList>
    </citation>
    <scope>NUCLEOTIDE SEQUENCE [LARGE SCALE GENOMIC DNA]</scope>
    <source>
        <strain evidence="3">ATCC PRA-31</strain>
    </source>
</reference>
<feature type="compositionally biased region" description="Low complexity" evidence="1">
    <location>
        <begin position="520"/>
        <end position="533"/>
    </location>
</feature>
<dbReference type="EMBL" id="JABANN010000068">
    <property type="protein sequence ID" value="KAF4672730.1"/>
    <property type="molecule type" value="Genomic_DNA"/>
</dbReference>
<feature type="transmembrane region" description="Helical" evidence="2">
    <location>
        <begin position="282"/>
        <end position="306"/>
    </location>
</feature>
<accession>A0A7J6MNB5</accession>
<protein>
    <submittedName>
        <fullName evidence="3">Pumilio domain member 4</fullName>
    </submittedName>
</protein>
<evidence type="ECO:0000256" key="2">
    <source>
        <dbReference type="SAM" id="Phobius"/>
    </source>
</evidence>
<evidence type="ECO:0000313" key="4">
    <source>
        <dbReference type="Proteomes" id="UP000572268"/>
    </source>
</evidence>
<feature type="transmembrane region" description="Helical" evidence="2">
    <location>
        <begin position="220"/>
        <end position="247"/>
    </location>
</feature>
<feature type="transmembrane region" description="Helical" evidence="2">
    <location>
        <begin position="69"/>
        <end position="88"/>
    </location>
</feature>
<keyword evidence="2" id="KW-1133">Transmembrane helix</keyword>
<keyword evidence="2" id="KW-0812">Transmembrane</keyword>
<dbReference type="Proteomes" id="UP000572268">
    <property type="component" value="Unassembled WGS sequence"/>
</dbReference>
<evidence type="ECO:0000313" key="3">
    <source>
        <dbReference type="EMBL" id="KAF4672730.1"/>
    </source>
</evidence>
<evidence type="ECO:0000256" key="1">
    <source>
        <dbReference type="SAM" id="MobiDB-lite"/>
    </source>
</evidence>
<feature type="region of interest" description="Disordered" evidence="1">
    <location>
        <begin position="443"/>
        <end position="489"/>
    </location>
</feature>
<dbReference type="AlphaFoldDB" id="A0A7J6MNB5"/>
<comment type="caution">
    <text evidence="3">The sequence shown here is derived from an EMBL/GenBank/DDBJ whole genome shotgun (WGS) entry which is preliminary data.</text>
</comment>
<feature type="compositionally biased region" description="Low complexity" evidence="1">
    <location>
        <begin position="574"/>
        <end position="601"/>
    </location>
</feature>
<organism evidence="3 4">
    <name type="scientific">Perkinsus olseni</name>
    <name type="common">Perkinsus atlanticus</name>
    <dbReference type="NCBI Taxonomy" id="32597"/>
    <lineage>
        <taxon>Eukaryota</taxon>
        <taxon>Sar</taxon>
        <taxon>Alveolata</taxon>
        <taxon>Perkinsozoa</taxon>
        <taxon>Perkinsea</taxon>
        <taxon>Perkinsida</taxon>
        <taxon>Perkinsidae</taxon>
        <taxon>Perkinsus</taxon>
    </lineage>
</organism>
<keyword evidence="2" id="KW-0472">Membrane</keyword>
<feature type="compositionally biased region" description="Low complexity" evidence="1">
    <location>
        <begin position="462"/>
        <end position="473"/>
    </location>
</feature>
<gene>
    <name evidence="3" type="primary">PUF4_8</name>
    <name evidence="3" type="ORF">FOL46_008458</name>
</gene>
<name>A0A7J6MNB5_PEROL</name>
<feature type="compositionally biased region" description="Basic and acidic residues" evidence="1">
    <location>
        <begin position="443"/>
        <end position="461"/>
    </location>
</feature>
<feature type="transmembrane region" description="Helical" evidence="2">
    <location>
        <begin position="312"/>
        <end position="330"/>
    </location>
</feature>
<feature type="region of interest" description="Disordered" evidence="1">
    <location>
        <begin position="574"/>
        <end position="614"/>
    </location>
</feature>
<feature type="transmembrane region" description="Helical" evidence="2">
    <location>
        <begin position="253"/>
        <end position="270"/>
    </location>
</feature>